<dbReference type="NCBIfam" id="NF038228">
    <property type="entry name" value="IcmH_DotU_IVB"/>
    <property type="match status" value="1"/>
</dbReference>
<feature type="domain" description="Type IV / VI secretion system DotU" evidence="2">
    <location>
        <begin position="69"/>
        <end position="256"/>
    </location>
</feature>
<feature type="compositionally biased region" description="Polar residues" evidence="1">
    <location>
        <begin position="1"/>
        <end position="24"/>
    </location>
</feature>
<feature type="region of interest" description="Disordered" evidence="1">
    <location>
        <begin position="265"/>
        <end position="319"/>
    </location>
</feature>
<accession>I7B4P2</accession>
<proteinExistence type="predicted"/>
<evidence type="ECO:0000259" key="2">
    <source>
        <dbReference type="Pfam" id="PF09850"/>
    </source>
</evidence>
<gene>
    <name evidence="3" type="ordered locus">T1E_0419</name>
</gene>
<evidence type="ECO:0000313" key="3">
    <source>
        <dbReference type="EMBL" id="AFO46278.1"/>
    </source>
</evidence>
<dbReference type="Pfam" id="PF09850">
    <property type="entry name" value="DotU"/>
    <property type="match status" value="1"/>
</dbReference>
<evidence type="ECO:0000313" key="4">
    <source>
        <dbReference type="Proteomes" id="UP000006503"/>
    </source>
</evidence>
<dbReference type="Proteomes" id="UP000006503">
    <property type="component" value="Chromosome"/>
</dbReference>
<dbReference type="PANTHER" id="PTHR38033">
    <property type="entry name" value="MEMBRANE PROTEIN-RELATED"/>
    <property type="match status" value="1"/>
</dbReference>
<reference evidence="4" key="1">
    <citation type="journal article" date="2013" name="Microb. Biotechnol.">
        <title>Metabolic potential of the organic-solvent tolerant Pseudomonas putida DOT-T1E deduced from its annotated genome.</title>
        <authorList>
            <person name="Udaondo Z."/>
            <person name="Molina L."/>
            <person name="Daniels C."/>
            <person name="Gomez M.J."/>
            <person name="Molina-Henares M.A."/>
            <person name="Matilla M.A."/>
            <person name="Roca A."/>
            <person name="Fernandez M."/>
            <person name="Duque E."/>
            <person name="Segura A."/>
            <person name="Ramos J.L."/>
        </authorList>
    </citation>
    <scope>NUCLEOTIDE SEQUENCE [LARGE SCALE GENOMIC DNA]</scope>
    <source>
        <strain evidence="4">DOT-T1E</strain>
    </source>
</reference>
<feature type="compositionally biased region" description="Low complexity" evidence="1">
    <location>
        <begin position="276"/>
        <end position="291"/>
    </location>
</feature>
<dbReference type="EMBL" id="CP003734">
    <property type="protein sequence ID" value="AFO46278.1"/>
    <property type="molecule type" value="Genomic_DNA"/>
</dbReference>
<name>I7B4P2_PSEPT</name>
<dbReference type="PANTHER" id="PTHR38033:SF1">
    <property type="entry name" value="DOTU FAMILY TYPE IV_VI SECRETION SYSTEM PROTEIN"/>
    <property type="match status" value="1"/>
</dbReference>
<feature type="compositionally biased region" description="Basic residues" evidence="1">
    <location>
        <begin position="303"/>
        <end position="319"/>
    </location>
</feature>
<sequence>MGKDNNTPTDENNAAVNALDSTLEQPVPAPRAAATNAQVSTDKPEPEPVSEGYPADPEFQLRGGFANLMLDAASPLFGLVIRLRTLDELPNIQDVHQQVRGQIDNIQEEMRQHGYEPAQLLAYSYGLCLFIDEAVMERPWGKSSCWSQEPLLSIFHDETWGGEKIFTVITRLMQEPKRYQDVLEFMYYALCLGLKGKYALAPKGEETLNALIHQLHGIIRELRGPTPEEVCDPYANVAPRNFRISRQWPWWSPLVIWPAAPVAPSARRGKPRRPAPAHAAAVPGPGAGHRAMPAGGKGQFSARPRRVRACRRRNARRPG</sequence>
<dbReference type="Gene3D" id="1.25.40.590">
    <property type="entry name" value="Type IV / VI secretion system, DotU"/>
    <property type="match status" value="1"/>
</dbReference>
<dbReference type="HOGENOM" id="CLU_071818_0_1_6"/>
<dbReference type="InterPro" id="IPR017732">
    <property type="entry name" value="T4/T6SS_DotU"/>
</dbReference>
<feature type="region of interest" description="Disordered" evidence="1">
    <location>
        <begin position="1"/>
        <end position="51"/>
    </location>
</feature>
<dbReference type="KEGG" id="ppx:T1E_0419"/>
<dbReference type="InterPro" id="IPR038522">
    <property type="entry name" value="T4/T6SS_DotU_sf"/>
</dbReference>
<dbReference type="NCBIfam" id="TIGR03349">
    <property type="entry name" value="IV_VI_DotU"/>
    <property type="match status" value="1"/>
</dbReference>
<protein>
    <recommendedName>
        <fullName evidence="2">Type IV / VI secretion system DotU domain-containing protein</fullName>
    </recommendedName>
</protein>
<dbReference type="AlphaFoldDB" id="I7B4P2"/>
<organism evidence="3 4">
    <name type="scientific">Pseudomonas putida (strain DOT-T1E)</name>
    <dbReference type="NCBI Taxonomy" id="1196325"/>
    <lineage>
        <taxon>Bacteria</taxon>
        <taxon>Pseudomonadati</taxon>
        <taxon>Pseudomonadota</taxon>
        <taxon>Gammaproteobacteria</taxon>
        <taxon>Pseudomonadales</taxon>
        <taxon>Pseudomonadaceae</taxon>
        <taxon>Pseudomonas</taxon>
    </lineage>
</organism>
<evidence type="ECO:0000256" key="1">
    <source>
        <dbReference type="SAM" id="MobiDB-lite"/>
    </source>
</evidence>